<reference evidence="1 2" key="1">
    <citation type="submission" date="2018-02" db="EMBL/GenBank/DDBJ databases">
        <title>Subsurface microbial communities from deep shales in Ohio and West Virginia, USA.</title>
        <authorList>
            <person name="Wrighton K."/>
        </authorList>
    </citation>
    <scope>NUCLEOTIDE SEQUENCE [LARGE SCALE GENOMIC DNA]</scope>
    <source>
        <strain evidence="1 2">OWC-DMM</strain>
    </source>
</reference>
<organism evidence="1 2">
    <name type="scientific">Methylobacter tundripaludum</name>
    <dbReference type="NCBI Taxonomy" id="173365"/>
    <lineage>
        <taxon>Bacteria</taxon>
        <taxon>Pseudomonadati</taxon>
        <taxon>Pseudomonadota</taxon>
        <taxon>Gammaproteobacteria</taxon>
        <taxon>Methylococcales</taxon>
        <taxon>Methylococcaceae</taxon>
        <taxon>Methylobacter</taxon>
    </lineage>
</organism>
<sequence length="60" mass="7129">MKTLTIQVEDSLYDALLEILENLPKHKIKIQETDSDNRLDFEQAMDYALDKNKELYKRLS</sequence>
<dbReference type="EMBL" id="PTIZ01000007">
    <property type="protein sequence ID" value="PPK74960.1"/>
    <property type="molecule type" value="Genomic_DNA"/>
</dbReference>
<dbReference type="RefSeq" id="WP_104429467.1">
    <property type="nucleotide sequence ID" value="NZ_PTIZ01000007.1"/>
</dbReference>
<evidence type="ECO:0000313" key="2">
    <source>
        <dbReference type="Proteomes" id="UP000240010"/>
    </source>
</evidence>
<accession>A0A2S6HBX0</accession>
<comment type="caution">
    <text evidence="1">The sequence shown here is derived from an EMBL/GenBank/DDBJ whole genome shotgun (WGS) entry which is preliminary data.</text>
</comment>
<name>A0A2S6HBX0_9GAMM</name>
<gene>
    <name evidence="1" type="ORF">B0F87_107203</name>
</gene>
<protein>
    <submittedName>
        <fullName evidence="1">Uncharacterized protein</fullName>
    </submittedName>
</protein>
<dbReference type="AlphaFoldDB" id="A0A2S6HBX0"/>
<dbReference type="Proteomes" id="UP000240010">
    <property type="component" value="Unassembled WGS sequence"/>
</dbReference>
<evidence type="ECO:0000313" key="1">
    <source>
        <dbReference type="EMBL" id="PPK74960.1"/>
    </source>
</evidence>
<proteinExistence type="predicted"/>